<reference evidence="1 2" key="1">
    <citation type="submission" date="2018-06" db="EMBL/GenBank/DDBJ databases">
        <authorList>
            <consortium name="Pathogen Informatics"/>
            <person name="Doyle S."/>
        </authorList>
    </citation>
    <scope>NUCLEOTIDE SEQUENCE [LARGE SCALE GENOMIC DNA]</scope>
    <source>
        <strain evidence="1 2">NCTC13532</strain>
    </source>
</reference>
<dbReference type="AlphaFoldDB" id="A0A381FKH8"/>
<proteinExistence type="predicted"/>
<sequence>MHNRFYFILEKKNSDTKSFSLLVLDMQTGKEIATKAITGLSDDTLDNITSFSSVTRNLDNDKTFDDKIVILGRNYENKLGVGFARLIIDKNTFEIDTKKINYIPDLSSYIPKIDKLGYVEKSYHLQPRDVFFLKDGSVGILLEKYKLDFNTGAGKTTDLVYVFTDKDFKVKGAKIFDKEKSLSTSDYLFSQYLNDGNDVVFFFRDYQKDKETKQKSWKLFINTLINGNFKQEIVPISEKDSYAVIPYVGKEGYILLQEYNQKEKFNKIRLERLNY</sequence>
<protein>
    <submittedName>
        <fullName evidence="1">Uncharacterized protein</fullName>
    </submittedName>
</protein>
<evidence type="ECO:0000313" key="2">
    <source>
        <dbReference type="Proteomes" id="UP000254282"/>
    </source>
</evidence>
<accession>A0A381FKH8</accession>
<organism evidence="1 2">
    <name type="scientific">Chryseobacterium indoltheticum</name>
    <dbReference type="NCBI Taxonomy" id="254"/>
    <lineage>
        <taxon>Bacteria</taxon>
        <taxon>Pseudomonadati</taxon>
        <taxon>Bacteroidota</taxon>
        <taxon>Flavobacteriia</taxon>
        <taxon>Flavobacteriales</taxon>
        <taxon>Weeksellaceae</taxon>
        <taxon>Chryseobacterium group</taxon>
        <taxon>Chryseobacterium</taxon>
    </lineage>
</organism>
<gene>
    <name evidence="1" type="ORF">NCTC13532_02600</name>
</gene>
<evidence type="ECO:0000313" key="1">
    <source>
        <dbReference type="EMBL" id="SUX47039.1"/>
    </source>
</evidence>
<dbReference type="Proteomes" id="UP000254282">
    <property type="component" value="Unassembled WGS sequence"/>
</dbReference>
<dbReference type="EMBL" id="UFVR01000004">
    <property type="protein sequence ID" value="SUX47039.1"/>
    <property type="molecule type" value="Genomic_DNA"/>
</dbReference>
<name>A0A381FKH8_9FLAO</name>
<dbReference type="RefSeq" id="WP_181898873.1">
    <property type="nucleotide sequence ID" value="NZ_UFVR01000004.1"/>
</dbReference>